<keyword evidence="7" id="KW-1185">Reference proteome</keyword>
<reference evidence="6" key="1">
    <citation type="submission" date="2020-11" db="EMBL/GenBank/DDBJ databases">
        <title>Carbohydrate-dependent, anaerobic sulfur respiration: A novel catabolism in halophilic archaea.</title>
        <authorList>
            <person name="Sorokin D.Y."/>
            <person name="Messina E."/>
            <person name="Smedile F."/>
            <person name="La Cono V."/>
            <person name="Hallsworth J.E."/>
            <person name="Yakimov M.M."/>
        </authorList>
    </citation>
    <scope>NUCLEOTIDE SEQUENCE</scope>
    <source>
        <strain evidence="6">AArc-S</strain>
    </source>
</reference>
<dbReference type="GeneID" id="70685714"/>
<dbReference type="HAMAP" id="MF_01091">
    <property type="entry name" value="F420_mer"/>
    <property type="match status" value="1"/>
</dbReference>
<dbReference type="GO" id="GO:0005737">
    <property type="term" value="C:cytoplasm"/>
    <property type="evidence" value="ECO:0007669"/>
    <property type="project" value="UniProtKB-SubCell"/>
</dbReference>
<dbReference type="RefSeq" id="WP_238477583.1">
    <property type="nucleotide sequence ID" value="NZ_CP064786.1"/>
</dbReference>
<comment type="catalytic activity">
    <reaction evidence="4">
        <text>5-methyl-5,6,7,8-tetrahydromethanopterin + oxidized coenzyme F420-(gamma-L-Glu)(n) + H(+) = 5,10-methylenetetrahydromethanopterin + reduced coenzyme F420-(gamma-L-Glu)(n)</text>
        <dbReference type="Rhea" id="RHEA:21144"/>
        <dbReference type="Rhea" id="RHEA-COMP:12939"/>
        <dbReference type="Rhea" id="RHEA-COMP:14378"/>
        <dbReference type="ChEBI" id="CHEBI:15378"/>
        <dbReference type="ChEBI" id="CHEBI:57818"/>
        <dbReference type="ChEBI" id="CHEBI:58116"/>
        <dbReference type="ChEBI" id="CHEBI:133980"/>
        <dbReference type="ChEBI" id="CHEBI:139511"/>
        <dbReference type="EC" id="1.5.98.2"/>
    </reaction>
</comment>
<gene>
    <name evidence="4" type="primary">mer</name>
    <name evidence="6" type="ORF">AArcS_2336</name>
</gene>
<dbReference type="Gene3D" id="3.20.20.30">
    <property type="entry name" value="Luciferase-like domain"/>
    <property type="match status" value="1"/>
</dbReference>
<dbReference type="NCBIfam" id="NF002619">
    <property type="entry name" value="PRK02271.1"/>
    <property type="match status" value="1"/>
</dbReference>
<dbReference type="InterPro" id="IPR019946">
    <property type="entry name" value="MeH4methanopterin_reductase"/>
</dbReference>
<accession>A0A897MSR6</accession>
<organism evidence="6 7">
    <name type="scientific">Natranaeroarchaeum sulfidigenes</name>
    <dbReference type="NCBI Taxonomy" id="2784880"/>
    <lineage>
        <taxon>Archaea</taxon>
        <taxon>Methanobacteriati</taxon>
        <taxon>Methanobacteriota</taxon>
        <taxon>Stenosarchaea group</taxon>
        <taxon>Halobacteria</taxon>
        <taxon>Halobacteriales</taxon>
        <taxon>Natronoarchaeaceae</taxon>
        <taxon>Natranaeroarchaeum</taxon>
    </lineage>
</organism>
<dbReference type="InterPro" id="IPR011251">
    <property type="entry name" value="Luciferase-like_dom"/>
</dbReference>
<dbReference type="KEGG" id="hara:AArcS_2336"/>
<keyword evidence="1 4" id="KW-0963">Cytoplasm</keyword>
<proteinExistence type="inferred from homology"/>
<comment type="similarity">
    <text evidence="4">Belongs to the mer family.</text>
</comment>
<keyword evidence="3 4" id="KW-0560">Oxidoreductase</keyword>
<protein>
    <recommendedName>
        <fullName evidence="4">5,10-methylenetetrahydromethanopterin reductase</fullName>
        <ecNumber evidence="4">1.5.98.2</ecNumber>
    </recommendedName>
    <alternativeName>
        <fullName evidence="4">Coenzyme F420-dependent N(5),N(10)-methylenetetrahydromethanopterin reductase</fullName>
    </alternativeName>
    <alternativeName>
        <fullName evidence="4">Methylene-H(4)MPT reductase</fullName>
    </alternativeName>
</protein>
<comment type="subcellular location">
    <subcellularLocation>
        <location evidence="4">Cytoplasm</location>
    </subcellularLocation>
</comment>
<dbReference type="GO" id="GO:0006730">
    <property type="term" value="P:one-carbon metabolic process"/>
    <property type="evidence" value="ECO:0007669"/>
    <property type="project" value="UniProtKB-UniRule"/>
</dbReference>
<name>A0A897MSR6_9EURY</name>
<dbReference type="EC" id="1.5.98.2" evidence="4"/>
<dbReference type="PANTHER" id="PTHR43244">
    <property type="match status" value="1"/>
</dbReference>
<dbReference type="EMBL" id="CP064786">
    <property type="protein sequence ID" value="QSG03532.1"/>
    <property type="molecule type" value="Genomic_DNA"/>
</dbReference>
<comment type="function">
    <text evidence="4">Catalyzes the oxidation of methyl-H(4)MPT to methylene-H(4)MPT.</text>
</comment>
<dbReference type="GO" id="GO:0018537">
    <property type="term" value="F:coenzyme F420-dependent N5,N10-methenyltetrahydromethanopterin reductase activity"/>
    <property type="evidence" value="ECO:0007669"/>
    <property type="project" value="UniProtKB-UniRule"/>
</dbReference>
<dbReference type="InterPro" id="IPR036661">
    <property type="entry name" value="Luciferase-like_sf"/>
</dbReference>
<sequence>MHGIELTPEHQVAEIVDRAQTAERNGFDTLFAACHYFNRDPFVTLDRIAAATDEIRVGPAAANPYVVHPVQLASQIATLQEVSDGRAVFGIGPGDKSTLSGLGVERDKPLRRVLESFKVAQDLWAGERVSHDGTFTATDAGLEYDVDGEIPVYVGGQGPHMIRMSAKHADGLLYNASHPDDFAWASEQVEKGLADRPDERGEFEFAAYASVSVAEDAEAARELARQPVAFIASGAAPPVLDRHGIAREQAAAVGDAIERGDFGEAFAAVTPEMIDAFSVAGTPADVEARIDEIMEYADGFVAGTPLGPDQESAIAHLGAALDRTTRE</sequence>
<evidence type="ECO:0000256" key="3">
    <source>
        <dbReference type="ARBA" id="ARBA00023002"/>
    </source>
</evidence>
<evidence type="ECO:0000313" key="7">
    <source>
        <dbReference type="Proteomes" id="UP000663586"/>
    </source>
</evidence>
<dbReference type="Proteomes" id="UP000663586">
    <property type="component" value="Chromosome"/>
</dbReference>
<keyword evidence="2 4" id="KW-0554">One-carbon metabolism</keyword>
<dbReference type="PANTHER" id="PTHR43244:SF1">
    <property type="entry name" value="5,10-METHYLENETETRAHYDROMETHANOPTERIN REDUCTASE"/>
    <property type="match status" value="1"/>
</dbReference>
<evidence type="ECO:0000259" key="5">
    <source>
        <dbReference type="Pfam" id="PF00296"/>
    </source>
</evidence>
<feature type="domain" description="Luciferase-like" evidence="5">
    <location>
        <begin position="9"/>
        <end position="293"/>
    </location>
</feature>
<dbReference type="GO" id="GO:0016705">
    <property type="term" value="F:oxidoreductase activity, acting on paired donors, with incorporation or reduction of molecular oxygen"/>
    <property type="evidence" value="ECO:0007669"/>
    <property type="project" value="InterPro"/>
</dbReference>
<dbReference type="Pfam" id="PF00296">
    <property type="entry name" value="Bac_luciferase"/>
    <property type="match status" value="1"/>
</dbReference>
<dbReference type="InterPro" id="IPR050564">
    <property type="entry name" value="F420-G6PD/mer"/>
</dbReference>
<dbReference type="SUPFAM" id="SSF51679">
    <property type="entry name" value="Bacterial luciferase-like"/>
    <property type="match status" value="1"/>
</dbReference>
<evidence type="ECO:0000256" key="1">
    <source>
        <dbReference type="ARBA" id="ARBA00022490"/>
    </source>
</evidence>
<evidence type="ECO:0000313" key="6">
    <source>
        <dbReference type="EMBL" id="QSG03532.1"/>
    </source>
</evidence>
<evidence type="ECO:0000256" key="4">
    <source>
        <dbReference type="HAMAP-Rule" id="MF_01091"/>
    </source>
</evidence>
<dbReference type="AlphaFoldDB" id="A0A897MSR6"/>
<evidence type="ECO:0000256" key="2">
    <source>
        <dbReference type="ARBA" id="ARBA00022563"/>
    </source>
</evidence>